<dbReference type="EMBL" id="CP018221">
    <property type="protein sequence ID" value="API58630.1"/>
    <property type="molecule type" value="Genomic_DNA"/>
</dbReference>
<dbReference type="RefSeq" id="WP_072596192.1">
    <property type="nucleotide sequence ID" value="NZ_CP018221.1"/>
</dbReference>
<accession>A0A1L3ZSQ5</accession>
<dbReference type="InterPro" id="IPR040908">
    <property type="entry name" value="PnpCD_PnpD_N"/>
</dbReference>
<keyword evidence="3" id="KW-0223">Dioxygenase</keyword>
<keyword evidence="4" id="KW-1185">Reference proteome</keyword>
<evidence type="ECO:0000313" key="3">
    <source>
        <dbReference type="EMBL" id="API58630.1"/>
    </source>
</evidence>
<evidence type="ECO:0000313" key="4">
    <source>
        <dbReference type="Proteomes" id="UP000182063"/>
    </source>
</evidence>
<dbReference type="InterPro" id="IPR011051">
    <property type="entry name" value="RmlC_Cupin_sf"/>
</dbReference>
<organism evidence="3 4">
    <name type="scientific">Tardibacter chloracetimidivorans</name>
    <dbReference type="NCBI Taxonomy" id="1921510"/>
    <lineage>
        <taxon>Bacteria</taxon>
        <taxon>Pseudomonadati</taxon>
        <taxon>Pseudomonadota</taxon>
        <taxon>Alphaproteobacteria</taxon>
        <taxon>Sphingomonadales</taxon>
        <taxon>Sphingomonadaceae</taxon>
        <taxon>Tardibacter</taxon>
    </lineage>
</organism>
<gene>
    <name evidence="3" type="ORF">BSL82_04315</name>
</gene>
<evidence type="ECO:0000256" key="1">
    <source>
        <dbReference type="SAM" id="MobiDB-lite"/>
    </source>
</evidence>
<keyword evidence="3" id="KW-0560">Oxidoreductase</keyword>
<dbReference type="Pfam" id="PF18191">
    <property type="entry name" value="PnpCD_PnpD_N"/>
    <property type="match status" value="1"/>
</dbReference>
<dbReference type="STRING" id="1921510.BSL82_04315"/>
<feature type="domain" description="Hydroquinone 1,2-dioxygenase large subunit N-terminal" evidence="2">
    <location>
        <begin position="31"/>
        <end position="170"/>
    </location>
</feature>
<reference evidence="4" key="1">
    <citation type="submission" date="2016-11" db="EMBL/GenBank/DDBJ databases">
        <title>Complete Genome Sequence of alachlor-degrading Sphingomonas sp. strain JJ-A5.</title>
        <authorList>
            <person name="Lee H."/>
            <person name="Ka J.-O."/>
        </authorList>
    </citation>
    <scope>NUCLEOTIDE SEQUENCE [LARGE SCALE GENOMIC DNA]</scope>
    <source>
        <strain evidence="4">JJ-A5</strain>
    </source>
</reference>
<name>A0A1L3ZSQ5_9SPHN</name>
<dbReference type="SUPFAM" id="SSF51182">
    <property type="entry name" value="RmlC-like cupins"/>
    <property type="match status" value="1"/>
</dbReference>
<dbReference type="CDD" id="cd20492">
    <property type="entry name" value="cupin_HQDO_large_C"/>
    <property type="match status" value="1"/>
</dbReference>
<feature type="compositionally biased region" description="Basic and acidic residues" evidence="1">
    <location>
        <begin position="1"/>
        <end position="11"/>
    </location>
</feature>
<dbReference type="KEGG" id="sphj:BSL82_04315"/>
<evidence type="ECO:0000259" key="2">
    <source>
        <dbReference type="Pfam" id="PF18191"/>
    </source>
</evidence>
<feature type="region of interest" description="Disordered" evidence="1">
    <location>
        <begin position="1"/>
        <end position="20"/>
    </location>
</feature>
<dbReference type="AlphaFoldDB" id="A0A1L3ZSQ5"/>
<proteinExistence type="predicted"/>
<sequence>MAMSEASERENANPASTASTDTEVLPICNETGYRAFRAGGFVLRRDEYFARISWPGGTHVIPVDAFLRAAMRDVSWGFFYGVVNFDGVFGTINHYGEVTLFAGAFNDAYRNARRDYQQRFRSDALMGLLKDLLGDWTNQDFDPFAAPMETGQPWGRKNGNNDAAIDRRRVAARRMVGLPGDAPLRTDEAGFPVNRQFADVAQDVPDVEVEPGFENEVSAFNLFAYLSRSDVTWNPSVCSVVGDSLFCPTSEEFVLPIEHGNDRCEWFLQLSDEISWDVKDKETGKPRARVLARAGDICCMPADIRHQGYSTKRSMLLVWENGSPRIPEMIANGTAPVVPVTF</sequence>
<dbReference type="Proteomes" id="UP000182063">
    <property type="component" value="Chromosome"/>
</dbReference>
<dbReference type="GO" id="GO:0051213">
    <property type="term" value="F:dioxygenase activity"/>
    <property type="evidence" value="ECO:0007669"/>
    <property type="project" value="UniProtKB-KW"/>
</dbReference>
<protein>
    <submittedName>
        <fullName evidence="3">Hydroxyquinol 1,2-dioxygenase</fullName>
    </submittedName>
</protein>
<dbReference type="OrthoDB" id="5170066at2"/>